<keyword evidence="3" id="KW-1185">Reference proteome</keyword>
<name>A0A285S9H3_9HYPH</name>
<feature type="region of interest" description="Disordered" evidence="1">
    <location>
        <begin position="32"/>
        <end position="54"/>
    </location>
</feature>
<organism evidence="2 3">
    <name type="scientific">Stappia indica</name>
    <dbReference type="NCBI Taxonomy" id="538381"/>
    <lineage>
        <taxon>Bacteria</taxon>
        <taxon>Pseudomonadati</taxon>
        <taxon>Pseudomonadota</taxon>
        <taxon>Alphaproteobacteria</taxon>
        <taxon>Hyphomicrobiales</taxon>
        <taxon>Stappiaceae</taxon>
        <taxon>Stappia</taxon>
    </lineage>
</organism>
<proteinExistence type="predicted"/>
<dbReference type="STRING" id="538381.GCA_001696535_00041"/>
<sequence length="54" mass="5669">MKAFLSAIVALAVIGTGAWAYLTRELDYSSASVYSSHNPGAVRLSPDSGKRPGE</sequence>
<evidence type="ECO:0000256" key="1">
    <source>
        <dbReference type="SAM" id="MobiDB-lite"/>
    </source>
</evidence>
<dbReference type="AlphaFoldDB" id="A0A285S9H3"/>
<evidence type="ECO:0000313" key="2">
    <source>
        <dbReference type="EMBL" id="SOC04261.1"/>
    </source>
</evidence>
<dbReference type="EMBL" id="OBML01000004">
    <property type="protein sequence ID" value="SOC04261.1"/>
    <property type="molecule type" value="Genomic_DNA"/>
</dbReference>
<accession>A0A285S9H3</accession>
<evidence type="ECO:0000313" key="3">
    <source>
        <dbReference type="Proteomes" id="UP000219331"/>
    </source>
</evidence>
<dbReference type="Proteomes" id="UP000219331">
    <property type="component" value="Unassembled WGS sequence"/>
</dbReference>
<reference evidence="2 3" key="1">
    <citation type="submission" date="2017-08" db="EMBL/GenBank/DDBJ databases">
        <authorList>
            <person name="de Groot N.N."/>
        </authorList>
    </citation>
    <scope>NUCLEOTIDE SEQUENCE [LARGE SCALE GENOMIC DNA]</scope>
    <source>
        <strain evidence="2 3">USBA 352</strain>
    </source>
</reference>
<gene>
    <name evidence="2" type="ORF">SAMN05421512_104353</name>
</gene>
<protein>
    <submittedName>
        <fullName evidence="2">Uncharacterized protein</fullName>
    </submittedName>
</protein>
<dbReference type="RefSeq" id="WP_171900659.1">
    <property type="nucleotide sequence ID" value="NZ_JAJGNR010000005.1"/>
</dbReference>